<reference evidence="4 5" key="1">
    <citation type="submission" date="2019-03" db="EMBL/GenBank/DDBJ databases">
        <title>Genomics of glacier-inhabiting Cryobacterium strains.</title>
        <authorList>
            <person name="Liu Q."/>
            <person name="Xin Y.-H."/>
        </authorList>
    </citation>
    <scope>NUCLEOTIDE SEQUENCE [LARGE SCALE GENOMIC DNA]</scope>
    <source>
        <strain evidence="4 5">TMT4-23</strain>
    </source>
</reference>
<evidence type="ECO:0000259" key="3">
    <source>
        <dbReference type="PROSITE" id="PS50977"/>
    </source>
</evidence>
<accession>A0ABY2IXZ8</accession>
<protein>
    <submittedName>
        <fullName evidence="4">TetR/AcrR family transcriptional regulator</fullName>
    </submittedName>
</protein>
<keyword evidence="5" id="KW-1185">Reference proteome</keyword>
<dbReference type="InterPro" id="IPR050109">
    <property type="entry name" value="HTH-type_TetR-like_transc_reg"/>
</dbReference>
<sequence length="228" mass="25326">MKRQSIILHRRVPSLYSVTDEPKDTVETAHPGLERKRGRPTEAGRIERQEQILDAALPIFLEHGYGNATVDRIAVSARVTKRTIYSYFGNKDGVFTEMHRRLAATVSGAALDPDSLETLATRIVLALHSARMIGLHRLVIAESLRFPDLARTLHDNGDMRHVARLAEHIELEHGEGAADRGEALYSLLLGEDYRRRLLGLLDPITADSAATHAHSALEFLGLTTTAKR</sequence>
<dbReference type="InterPro" id="IPR039536">
    <property type="entry name" value="TetR_C_Proteobacteria"/>
</dbReference>
<dbReference type="InterPro" id="IPR009057">
    <property type="entry name" value="Homeodomain-like_sf"/>
</dbReference>
<name>A0ABY2IXZ8_9MICO</name>
<dbReference type="Proteomes" id="UP000298355">
    <property type="component" value="Unassembled WGS sequence"/>
</dbReference>
<dbReference type="PRINTS" id="PR00455">
    <property type="entry name" value="HTHTETR"/>
</dbReference>
<dbReference type="SUPFAM" id="SSF46689">
    <property type="entry name" value="Homeodomain-like"/>
    <property type="match status" value="1"/>
</dbReference>
<dbReference type="PROSITE" id="PS01081">
    <property type="entry name" value="HTH_TETR_1"/>
    <property type="match status" value="1"/>
</dbReference>
<dbReference type="PANTHER" id="PTHR30055:SF146">
    <property type="entry name" value="HTH-TYPE TRANSCRIPTIONAL DUAL REGULATOR CECR"/>
    <property type="match status" value="1"/>
</dbReference>
<dbReference type="Pfam" id="PF00440">
    <property type="entry name" value="TetR_N"/>
    <property type="match status" value="1"/>
</dbReference>
<evidence type="ECO:0000256" key="2">
    <source>
        <dbReference type="PROSITE-ProRule" id="PRU00335"/>
    </source>
</evidence>
<dbReference type="EMBL" id="SOGJ01000023">
    <property type="protein sequence ID" value="TFC97384.1"/>
    <property type="molecule type" value="Genomic_DNA"/>
</dbReference>
<evidence type="ECO:0000313" key="5">
    <source>
        <dbReference type="Proteomes" id="UP000298355"/>
    </source>
</evidence>
<dbReference type="RefSeq" id="WP_134363825.1">
    <property type="nucleotide sequence ID" value="NZ_SOGJ01000023.1"/>
</dbReference>
<proteinExistence type="predicted"/>
<dbReference type="PANTHER" id="PTHR30055">
    <property type="entry name" value="HTH-TYPE TRANSCRIPTIONAL REGULATOR RUTR"/>
    <property type="match status" value="1"/>
</dbReference>
<dbReference type="PROSITE" id="PS50977">
    <property type="entry name" value="HTH_TETR_2"/>
    <property type="match status" value="1"/>
</dbReference>
<dbReference type="InterPro" id="IPR001647">
    <property type="entry name" value="HTH_TetR"/>
</dbReference>
<evidence type="ECO:0000313" key="4">
    <source>
        <dbReference type="EMBL" id="TFC97384.1"/>
    </source>
</evidence>
<gene>
    <name evidence="4" type="ORF">E3O65_11380</name>
</gene>
<organism evidence="4 5">
    <name type="scientific">Cryobacterium breve</name>
    <dbReference type="NCBI Taxonomy" id="1259258"/>
    <lineage>
        <taxon>Bacteria</taxon>
        <taxon>Bacillati</taxon>
        <taxon>Actinomycetota</taxon>
        <taxon>Actinomycetes</taxon>
        <taxon>Micrococcales</taxon>
        <taxon>Microbacteriaceae</taxon>
        <taxon>Cryobacterium</taxon>
    </lineage>
</organism>
<dbReference type="Gene3D" id="1.10.357.10">
    <property type="entry name" value="Tetracycline Repressor, domain 2"/>
    <property type="match status" value="1"/>
</dbReference>
<comment type="caution">
    <text evidence="4">The sequence shown here is derived from an EMBL/GenBank/DDBJ whole genome shotgun (WGS) entry which is preliminary data.</text>
</comment>
<dbReference type="Pfam" id="PF14246">
    <property type="entry name" value="TetR_C_7"/>
    <property type="match status" value="1"/>
</dbReference>
<dbReference type="InterPro" id="IPR023772">
    <property type="entry name" value="DNA-bd_HTH_TetR-type_CS"/>
</dbReference>
<keyword evidence="1 2" id="KW-0238">DNA-binding</keyword>
<feature type="domain" description="HTH tetR-type" evidence="3">
    <location>
        <begin position="46"/>
        <end position="106"/>
    </location>
</feature>
<feature type="DNA-binding region" description="H-T-H motif" evidence="2">
    <location>
        <begin position="69"/>
        <end position="88"/>
    </location>
</feature>
<evidence type="ECO:0000256" key="1">
    <source>
        <dbReference type="ARBA" id="ARBA00023125"/>
    </source>
</evidence>